<reference evidence="3" key="2">
    <citation type="journal article" date="2017" name="J. Anim. Genet.">
        <title>Multiple reference genome sequences of hot pepper reveal the massive evolution of plant disease resistance genes by retroduplication.</title>
        <authorList>
            <person name="Kim S."/>
            <person name="Park J."/>
            <person name="Yeom S.-I."/>
            <person name="Kim Y.-M."/>
            <person name="Seo E."/>
            <person name="Kim K.-T."/>
            <person name="Kim M.-S."/>
            <person name="Lee J.M."/>
            <person name="Cheong K."/>
            <person name="Shin H.-S."/>
            <person name="Kim S.-B."/>
            <person name="Han K."/>
            <person name="Lee J."/>
            <person name="Park M."/>
            <person name="Lee H.-A."/>
            <person name="Lee H.-Y."/>
            <person name="Lee Y."/>
            <person name="Oh S."/>
            <person name="Lee J.H."/>
            <person name="Choi E."/>
            <person name="Choi E."/>
            <person name="Lee S.E."/>
            <person name="Jeon J."/>
            <person name="Kim H."/>
            <person name="Choi G."/>
            <person name="Song H."/>
            <person name="Lee J."/>
            <person name="Lee S.-C."/>
            <person name="Kwon J.-K."/>
            <person name="Lee H.-Y."/>
            <person name="Koo N."/>
            <person name="Hong Y."/>
            <person name="Kim R.W."/>
            <person name="Kang W.-H."/>
            <person name="Huh J.H."/>
            <person name="Kang B.-C."/>
            <person name="Yang T.-J."/>
            <person name="Lee Y.-H."/>
            <person name="Bennetzen J.L."/>
            <person name="Choi D."/>
        </authorList>
    </citation>
    <scope>NUCLEOTIDE SEQUENCE [LARGE SCALE GENOMIC DNA]</scope>
    <source>
        <strain evidence="3">cv. PBC81</strain>
    </source>
</reference>
<dbReference type="STRING" id="33114.A0A2G2WYS9"/>
<comment type="caution">
    <text evidence="2">The sequence shown here is derived from an EMBL/GenBank/DDBJ whole genome shotgun (WGS) entry which is preliminary data.</text>
</comment>
<accession>A0A2G2WYS9</accession>
<reference evidence="2 3" key="1">
    <citation type="journal article" date="2017" name="Genome Biol.">
        <title>New reference genome sequences of hot pepper reveal the massive evolution of plant disease-resistance genes by retroduplication.</title>
        <authorList>
            <person name="Kim S."/>
            <person name="Park J."/>
            <person name="Yeom S.I."/>
            <person name="Kim Y.M."/>
            <person name="Seo E."/>
            <person name="Kim K.T."/>
            <person name="Kim M.S."/>
            <person name="Lee J.M."/>
            <person name="Cheong K."/>
            <person name="Shin H.S."/>
            <person name="Kim S.B."/>
            <person name="Han K."/>
            <person name="Lee J."/>
            <person name="Park M."/>
            <person name="Lee H.A."/>
            <person name="Lee H.Y."/>
            <person name="Lee Y."/>
            <person name="Oh S."/>
            <person name="Lee J.H."/>
            <person name="Choi E."/>
            <person name="Choi E."/>
            <person name="Lee S.E."/>
            <person name="Jeon J."/>
            <person name="Kim H."/>
            <person name="Choi G."/>
            <person name="Song H."/>
            <person name="Lee J."/>
            <person name="Lee S.C."/>
            <person name="Kwon J.K."/>
            <person name="Lee H.Y."/>
            <person name="Koo N."/>
            <person name="Hong Y."/>
            <person name="Kim R.W."/>
            <person name="Kang W.H."/>
            <person name="Huh J.H."/>
            <person name="Kang B.C."/>
            <person name="Yang T.J."/>
            <person name="Lee Y.H."/>
            <person name="Bennetzen J.L."/>
            <person name="Choi D."/>
        </authorList>
    </citation>
    <scope>NUCLEOTIDE SEQUENCE [LARGE SCALE GENOMIC DNA]</scope>
    <source>
        <strain evidence="3">cv. PBC81</strain>
    </source>
</reference>
<evidence type="ECO:0000256" key="1">
    <source>
        <dbReference type="SAM" id="MobiDB-lite"/>
    </source>
</evidence>
<dbReference type="Proteomes" id="UP000224567">
    <property type="component" value="Unassembled WGS sequence"/>
</dbReference>
<dbReference type="EMBL" id="MLFT02000004">
    <property type="protein sequence ID" value="PHT50398.1"/>
    <property type="molecule type" value="Genomic_DNA"/>
</dbReference>
<organism evidence="2 3">
    <name type="scientific">Capsicum baccatum</name>
    <name type="common">Peruvian pepper</name>
    <dbReference type="NCBI Taxonomy" id="33114"/>
    <lineage>
        <taxon>Eukaryota</taxon>
        <taxon>Viridiplantae</taxon>
        <taxon>Streptophyta</taxon>
        <taxon>Embryophyta</taxon>
        <taxon>Tracheophyta</taxon>
        <taxon>Spermatophyta</taxon>
        <taxon>Magnoliopsida</taxon>
        <taxon>eudicotyledons</taxon>
        <taxon>Gunneridae</taxon>
        <taxon>Pentapetalae</taxon>
        <taxon>asterids</taxon>
        <taxon>lamiids</taxon>
        <taxon>Solanales</taxon>
        <taxon>Solanaceae</taxon>
        <taxon>Solanoideae</taxon>
        <taxon>Capsiceae</taxon>
        <taxon>Capsicum</taxon>
    </lineage>
</organism>
<feature type="region of interest" description="Disordered" evidence="1">
    <location>
        <begin position="82"/>
        <end position="104"/>
    </location>
</feature>
<proteinExistence type="predicted"/>
<name>A0A2G2WYS9_CAPBA</name>
<sequence>MTIGRMVNSHLDVTKLYEEVMAMEGYNEEFFGDASDYLVQNDTLAKVMANDGERLGNPLIEKMTGTRLTDPDLQEILGTQLTNPTRLGERTTPRDRTLPLSYKQ</sequence>
<evidence type="ECO:0000313" key="3">
    <source>
        <dbReference type="Proteomes" id="UP000224567"/>
    </source>
</evidence>
<protein>
    <submittedName>
        <fullName evidence="2">Uncharacterized protein</fullName>
    </submittedName>
</protein>
<feature type="compositionally biased region" description="Basic and acidic residues" evidence="1">
    <location>
        <begin position="87"/>
        <end position="97"/>
    </location>
</feature>
<dbReference type="AlphaFoldDB" id="A0A2G2WYS9"/>
<evidence type="ECO:0000313" key="2">
    <source>
        <dbReference type="EMBL" id="PHT50398.1"/>
    </source>
</evidence>
<gene>
    <name evidence="2" type="ORF">CQW23_10145</name>
</gene>
<keyword evidence="3" id="KW-1185">Reference proteome</keyword>